<reference evidence="2 3" key="1">
    <citation type="journal article" date="2015" name="Appl. Microbiol. Biotechnol.">
        <title>The consequence of an additional NADH dehydrogenase paralog on the growth of Gluconobacter oxydans DSM3504.</title>
        <authorList>
            <person name="Kostner D."/>
            <person name="Luchterhand B."/>
            <person name="Junker A."/>
            <person name="Volland S."/>
            <person name="Daniel R."/>
            <person name="Buchs J."/>
            <person name="Liebl W."/>
            <person name="Ehrenreich A."/>
        </authorList>
    </citation>
    <scope>NUCLEOTIDE SEQUENCE [LARGE SCALE GENOMIC DNA]</scope>
    <source>
        <strain evidence="2">DSM 3504</strain>
    </source>
</reference>
<protein>
    <submittedName>
        <fullName evidence="2">Uncharacterized protein</fullName>
    </submittedName>
</protein>
<dbReference type="EMBL" id="CP004373">
    <property type="protein sequence ID" value="AHK70087.1"/>
    <property type="molecule type" value="Genomic_DNA"/>
</dbReference>
<dbReference type="KEGG" id="goy:GLS_c01590"/>
<evidence type="ECO:0000313" key="3">
    <source>
        <dbReference type="Proteomes" id="UP000031656"/>
    </source>
</evidence>
<dbReference type="RefSeq" id="WP_041110573.1">
    <property type="nucleotide sequence ID" value="NZ_CP004373.1"/>
</dbReference>
<organism evidence="2 3">
    <name type="scientific">Gluconobacter oxydans DSM 3504</name>
    <dbReference type="NCBI Taxonomy" id="1288313"/>
    <lineage>
        <taxon>Bacteria</taxon>
        <taxon>Pseudomonadati</taxon>
        <taxon>Pseudomonadota</taxon>
        <taxon>Alphaproteobacteria</taxon>
        <taxon>Acetobacterales</taxon>
        <taxon>Acetobacteraceae</taxon>
        <taxon>Gluconobacter</taxon>
    </lineage>
</organism>
<dbReference type="AlphaFoldDB" id="A0A067Z227"/>
<dbReference type="Proteomes" id="UP000031656">
    <property type="component" value="Chromosome"/>
</dbReference>
<evidence type="ECO:0000313" key="2">
    <source>
        <dbReference type="EMBL" id="AHK70087.1"/>
    </source>
</evidence>
<dbReference type="HOGENOM" id="CLU_1048730_0_0_5"/>
<name>A0A067Z227_GLUOY</name>
<dbReference type="GeneID" id="56904405"/>
<sequence>MKEPSPAAHVGGIFEHLLPFVAVTVELWRVLMEKLMDDLETQGEADRRLLAARPHRFDTRPGRDALQCALRERTADLKEARDRAEGLPKGWFSWTRTARERKAAIDEATAALAEWQGRGTISFIQAEAAKMERARLRQDKKIRDFDARPDVVQAVRRLDDLPGVLRMAEGLAELEPDKELHAVLAPVVAQDGTLLRVNAPAGLALLRRRVAIAAAVSGAVGKSGGPKDTMQPEPDQSDPEPADVVAAVWEQAAGMGLDDLASLGM</sequence>
<gene>
    <name evidence="2" type="ORF">GLS_c01590</name>
</gene>
<feature type="region of interest" description="Disordered" evidence="1">
    <location>
        <begin position="220"/>
        <end position="242"/>
    </location>
</feature>
<accession>A0A067Z227</accession>
<proteinExistence type="predicted"/>
<evidence type="ECO:0000256" key="1">
    <source>
        <dbReference type="SAM" id="MobiDB-lite"/>
    </source>
</evidence>